<comment type="subcellular location">
    <subcellularLocation>
        <location evidence="1 6 7">Nucleus</location>
    </subcellularLocation>
</comment>
<evidence type="ECO:0000259" key="8">
    <source>
        <dbReference type="PROSITE" id="PS50071"/>
    </source>
</evidence>
<keyword evidence="4 6" id="KW-0371">Homeobox</keyword>
<dbReference type="OrthoDB" id="6159439at2759"/>
<evidence type="ECO:0000256" key="6">
    <source>
        <dbReference type="PROSITE-ProRule" id="PRU00108"/>
    </source>
</evidence>
<evidence type="ECO:0000313" key="10">
    <source>
        <dbReference type="Proteomes" id="UP001153712"/>
    </source>
</evidence>
<dbReference type="PROSITE" id="PS00027">
    <property type="entry name" value="HOMEOBOX_1"/>
    <property type="match status" value="1"/>
</dbReference>
<evidence type="ECO:0000313" key="9">
    <source>
        <dbReference type="EMBL" id="CAG9865096.1"/>
    </source>
</evidence>
<keyword evidence="2" id="KW-0217">Developmental protein</keyword>
<evidence type="ECO:0000256" key="4">
    <source>
        <dbReference type="ARBA" id="ARBA00023155"/>
    </source>
</evidence>
<dbReference type="EMBL" id="OU900102">
    <property type="protein sequence ID" value="CAG9865096.1"/>
    <property type="molecule type" value="Genomic_DNA"/>
</dbReference>
<sequence length="274" mass="32146">MMHQFDIANTDLQCDTTTTPFSVKDILNIHAINDDYYANNNHVKKENNPSNWNQSCWDNAEFAGGNFEQYGCYFNGDSENFVGRNYWSCDYGDGTYANHLQYLNNLHSGAQQNEQVNQRSTSASKDDVNYIKVESPKIQQVTSSKTELRKSGRQRSKRKPRVLFSQAQVYELEQRFKQQKYLSAPEREQMAQGLKLTPTQVKIWFQNRRYKNKRMKIEKSQLMEKKVDTPTSAAFCLNPQLPQNAYVFQNNPEMYSHSEYMCQDRYNDMNMTYP</sequence>
<dbReference type="GO" id="GO:0030154">
    <property type="term" value="P:cell differentiation"/>
    <property type="evidence" value="ECO:0007669"/>
    <property type="project" value="TreeGrafter"/>
</dbReference>
<dbReference type="GO" id="GO:0000981">
    <property type="term" value="F:DNA-binding transcription factor activity, RNA polymerase II-specific"/>
    <property type="evidence" value="ECO:0007669"/>
    <property type="project" value="InterPro"/>
</dbReference>
<dbReference type="PANTHER" id="PTHR24340">
    <property type="entry name" value="HOMEOBOX PROTEIN NKX"/>
    <property type="match status" value="1"/>
</dbReference>
<accession>A0A9N9XWR4</accession>
<protein>
    <recommendedName>
        <fullName evidence="8">Homeobox domain-containing protein</fullName>
    </recommendedName>
</protein>
<feature type="DNA-binding region" description="Homeobox" evidence="6">
    <location>
        <begin position="157"/>
        <end position="216"/>
    </location>
</feature>
<dbReference type="Gene3D" id="1.10.10.60">
    <property type="entry name" value="Homeodomain-like"/>
    <property type="match status" value="1"/>
</dbReference>
<dbReference type="GO" id="GO:0005634">
    <property type="term" value="C:nucleus"/>
    <property type="evidence" value="ECO:0007669"/>
    <property type="project" value="UniProtKB-SubCell"/>
</dbReference>
<evidence type="ECO:0000256" key="5">
    <source>
        <dbReference type="ARBA" id="ARBA00023242"/>
    </source>
</evidence>
<name>A0A9N9XWR4_PHYSR</name>
<dbReference type="PRINTS" id="PR00024">
    <property type="entry name" value="HOMEOBOX"/>
</dbReference>
<dbReference type="InterPro" id="IPR017970">
    <property type="entry name" value="Homeobox_CS"/>
</dbReference>
<dbReference type="SUPFAM" id="SSF46689">
    <property type="entry name" value="Homeodomain-like"/>
    <property type="match status" value="1"/>
</dbReference>
<dbReference type="PANTHER" id="PTHR24340:SF41">
    <property type="entry name" value="MUSCLE-SPECIFIC HOMEOBOX PROTEIN TINMAN-RELATED"/>
    <property type="match status" value="1"/>
</dbReference>
<dbReference type="InterPro" id="IPR020479">
    <property type="entry name" value="HD_metazoa"/>
</dbReference>
<organism evidence="9 10">
    <name type="scientific">Phyllotreta striolata</name>
    <name type="common">Striped flea beetle</name>
    <name type="synonym">Crioceris striolata</name>
    <dbReference type="NCBI Taxonomy" id="444603"/>
    <lineage>
        <taxon>Eukaryota</taxon>
        <taxon>Metazoa</taxon>
        <taxon>Ecdysozoa</taxon>
        <taxon>Arthropoda</taxon>
        <taxon>Hexapoda</taxon>
        <taxon>Insecta</taxon>
        <taxon>Pterygota</taxon>
        <taxon>Neoptera</taxon>
        <taxon>Endopterygota</taxon>
        <taxon>Coleoptera</taxon>
        <taxon>Polyphaga</taxon>
        <taxon>Cucujiformia</taxon>
        <taxon>Chrysomeloidea</taxon>
        <taxon>Chrysomelidae</taxon>
        <taxon>Galerucinae</taxon>
        <taxon>Alticini</taxon>
        <taxon>Phyllotreta</taxon>
    </lineage>
</organism>
<reference evidence="9" key="1">
    <citation type="submission" date="2022-01" db="EMBL/GenBank/DDBJ databases">
        <authorList>
            <person name="King R."/>
        </authorList>
    </citation>
    <scope>NUCLEOTIDE SEQUENCE</scope>
</reference>
<dbReference type="InterPro" id="IPR009057">
    <property type="entry name" value="Homeodomain-like_sf"/>
</dbReference>
<keyword evidence="10" id="KW-1185">Reference proteome</keyword>
<dbReference type="CDD" id="cd00086">
    <property type="entry name" value="homeodomain"/>
    <property type="match status" value="1"/>
</dbReference>
<dbReference type="SMART" id="SM00389">
    <property type="entry name" value="HOX"/>
    <property type="match status" value="1"/>
</dbReference>
<keyword evidence="5 6" id="KW-0539">Nucleus</keyword>
<gene>
    <name evidence="9" type="ORF">PHYEVI_LOCUS11341</name>
</gene>
<evidence type="ECO:0000256" key="1">
    <source>
        <dbReference type="ARBA" id="ARBA00004123"/>
    </source>
</evidence>
<feature type="domain" description="Homeobox" evidence="8">
    <location>
        <begin position="155"/>
        <end position="215"/>
    </location>
</feature>
<evidence type="ECO:0000256" key="3">
    <source>
        <dbReference type="ARBA" id="ARBA00023125"/>
    </source>
</evidence>
<dbReference type="InterPro" id="IPR001356">
    <property type="entry name" value="HD"/>
</dbReference>
<dbReference type="AlphaFoldDB" id="A0A9N9XWR4"/>
<dbReference type="PROSITE" id="PS50071">
    <property type="entry name" value="HOMEOBOX_2"/>
    <property type="match status" value="1"/>
</dbReference>
<dbReference type="Pfam" id="PF00046">
    <property type="entry name" value="Homeodomain"/>
    <property type="match status" value="1"/>
</dbReference>
<dbReference type="Proteomes" id="UP001153712">
    <property type="component" value="Chromosome 9"/>
</dbReference>
<evidence type="ECO:0000256" key="7">
    <source>
        <dbReference type="RuleBase" id="RU000682"/>
    </source>
</evidence>
<keyword evidence="3 6" id="KW-0238">DNA-binding</keyword>
<evidence type="ECO:0000256" key="2">
    <source>
        <dbReference type="ARBA" id="ARBA00022473"/>
    </source>
</evidence>
<proteinExistence type="predicted"/>
<dbReference type="InterPro" id="IPR050394">
    <property type="entry name" value="Homeobox_NK-like"/>
</dbReference>
<dbReference type="GO" id="GO:0000978">
    <property type="term" value="F:RNA polymerase II cis-regulatory region sequence-specific DNA binding"/>
    <property type="evidence" value="ECO:0007669"/>
    <property type="project" value="TreeGrafter"/>
</dbReference>